<gene>
    <name evidence="4" type="ORF">SAMN04488507_101068</name>
    <name evidence="3" type="ORF">TFLO_442</name>
</gene>
<proteinExistence type="predicted"/>
<dbReference type="GO" id="GO:0005829">
    <property type="term" value="C:cytosol"/>
    <property type="evidence" value="ECO:0007669"/>
    <property type="project" value="TreeGrafter"/>
</dbReference>
<evidence type="ECO:0000256" key="1">
    <source>
        <dbReference type="ARBA" id="ARBA00023002"/>
    </source>
</evidence>
<dbReference type="GO" id="GO:0016491">
    <property type="term" value="F:oxidoreductase activity"/>
    <property type="evidence" value="ECO:0007669"/>
    <property type="project" value="UniProtKB-KW"/>
</dbReference>
<evidence type="ECO:0000313" key="4">
    <source>
        <dbReference type="EMBL" id="SFH71224.1"/>
    </source>
</evidence>
<dbReference type="Proteomes" id="UP000199686">
    <property type="component" value="Unassembled WGS sequence"/>
</dbReference>
<dbReference type="EMBL" id="FJMZ01000003">
    <property type="protein sequence ID" value="CZQ83875.1"/>
    <property type="molecule type" value="Genomic_DNA"/>
</dbReference>
<dbReference type="InterPro" id="IPR036812">
    <property type="entry name" value="NAD(P)_OxRdtase_dom_sf"/>
</dbReference>
<dbReference type="PANTHER" id="PTHR43364:SF4">
    <property type="entry name" value="NAD(P)-LINKED OXIDOREDUCTASE SUPERFAMILY PROTEIN"/>
    <property type="match status" value="1"/>
</dbReference>
<organism evidence="4 6">
    <name type="scientific">Trichococcus flocculiformis</name>
    <dbReference type="NCBI Taxonomy" id="82803"/>
    <lineage>
        <taxon>Bacteria</taxon>
        <taxon>Bacillati</taxon>
        <taxon>Bacillota</taxon>
        <taxon>Bacilli</taxon>
        <taxon>Lactobacillales</taxon>
        <taxon>Carnobacteriaceae</taxon>
        <taxon>Trichococcus</taxon>
    </lineage>
</organism>
<dbReference type="Proteomes" id="UP000195947">
    <property type="component" value="Unassembled WGS sequence"/>
</dbReference>
<keyword evidence="5" id="KW-1185">Reference proteome</keyword>
<dbReference type="Pfam" id="PF00248">
    <property type="entry name" value="Aldo_ket_red"/>
    <property type="match status" value="1"/>
</dbReference>
<evidence type="ECO:0000313" key="6">
    <source>
        <dbReference type="Proteomes" id="UP000199686"/>
    </source>
</evidence>
<evidence type="ECO:0000259" key="2">
    <source>
        <dbReference type="Pfam" id="PF00248"/>
    </source>
</evidence>
<comment type="caution">
    <text evidence="4">The sequence shown here is derived from an EMBL/GenBank/DDBJ whole genome shotgun (WGS) entry which is preliminary data.</text>
</comment>
<evidence type="ECO:0000313" key="3">
    <source>
        <dbReference type="EMBL" id="CZQ83875.1"/>
    </source>
</evidence>
<dbReference type="SUPFAM" id="SSF51430">
    <property type="entry name" value="NAD(P)-linked oxidoreductase"/>
    <property type="match status" value="1"/>
</dbReference>
<dbReference type="InterPro" id="IPR050523">
    <property type="entry name" value="AKR_Detox_Biosynth"/>
</dbReference>
<dbReference type="InterPro" id="IPR023210">
    <property type="entry name" value="NADP_OxRdtase_dom"/>
</dbReference>
<dbReference type="PRINTS" id="PR00069">
    <property type="entry name" value="ALDKETRDTASE"/>
</dbReference>
<accession>A0AB38BH49</accession>
<dbReference type="EMBL" id="FOQC01000010">
    <property type="protein sequence ID" value="SFH71224.1"/>
    <property type="molecule type" value="Genomic_DNA"/>
</dbReference>
<evidence type="ECO:0000313" key="5">
    <source>
        <dbReference type="Proteomes" id="UP000195947"/>
    </source>
</evidence>
<dbReference type="InterPro" id="IPR018170">
    <property type="entry name" value="Aldo/ket_reductase_CS"/>
</dbReference>
<reference evidence="4 6" key="2">
    <citation type="submission" date="2016-10" db="EMBL/GenBank/DDBJ databases">
        <authorList>
            <person name="Varghese N."/>
            <person name="Submissions S."/>
        </authorList>
    </citation>
    <scope>NUCLEOTIDE SEQUENCE [LARGE SCALE GENOMIC DNA]</scope>
    <source>
        <strain evidence="4 6">DSM 2094</strain>
    </source>
</reference>
<dbReference type="Gene3D" id="3.20.20.100">
    <property type="entry name" value="NADP-dependent oxidoreductase domain"/>
    <property type="match status" value="1"/>
</dbReference>
<dbReference type="PROSITE" id="PS00062">
    <property type="entry name" value="ALDOKETO_REDUCTASE_2"/>
    <property type="match status" value="1"/>
</dbReference>
<sequence length="174" mass="18946">MAELVKLGRTDLLIHPIGLGANKIAAADPETNTEYGGDVLLSAINKGLNFIDTAFMYGMGTSETIIGKTLKEHNLRNNVVIATKGAHEVTEAGMVLNNNPGFLTEQVENSLRRLQTDHIDLYYIHFPDEATPKAEAVGALQRLKEQGKIRAIGVSNFNLEQLKEGNANGYIDVV</sequence>
<dbReference type="InterPro" id="IPR020471">
    <property type="entry name" value="AKR"/>
</dbReference>
<dbReference type="AlphaFoldDB" id="A0AB38BH49"/>
<reference evidence="3 5" key="1">
    <citation type="submission" date="2016-02" db="EMBL/GenBank/DDBJ databases">
        <authorList>
            <person name="Strepis N."/>
        </authorList>
    </citation>
    <scope>NUCLEOTIDE SEQUENCE [LARGE SCALE GENOMIC DNA]</scope>
    <source>
        <strain evidence="3">Trichococcus flocculiformis</strain>
    </source>
</reference>
<name>A0AB38BH49_9LACT</name>
<dbReference type="PANTHER" id="PTHR43364">
    <property type="entry name" value="NADH-SPECIFIC METHYLGLYOXAL REDUCTASE-RELATED"/>
    <property type="match status" value="1"/>
</dbReference>
<protein>
    <submittedName>
        <fullName evidence="4">Aldo/keto reductase family protein</fullName>
    </submittedName>
    <submittedName>
        <fullName evidence="3">Aldo/keto reductase subgroup</fullName>
    </submittedName>
</protein>
<feature type="domain" description="NADP-dependent oxidoreductase" evidence="2">
    <location>
        <begin position="16"/>
        <end position="173"/>
    </location>
</feature>
<keyword evidence="1" id="KW-0560">Oxidoreductase</keyword>